<reference evidence="3" key="1">
    <citation type="submission" date="2019-10" db="EMBL/GenBank/DDBJ databases">
        <title>Complete genome sequence of Corynebacterium urogenitalis DSM 108747, isolated from the genital tract of a cow.</title>
        <authorList>
            <person name="Ruckert C."/>
            <person name="Ballas P."/>
            <person name="Wagener K."/>
            <person name="Drillich M."/>
            <person name="Kaempfer P."/>
            <person name="Busse H.-J."/>
            <person name="Ehling-Schulz M."/>
        </authorList>
    </citation>
    <scope>NUCLEOTIDE SEQUENCE [LARGE SCALE GENOMIC DNA]</scope>
    <source>
        <strain evidence="3">LMM 1652</strain>
    </source>
</reference>
<dbReference type="Pfam" id="PF11298">
    <property type="entry name" value="DUF3099"/>
    <property type="match status" value="1"/>
</dbReference>
<dbReference type="OrthoDB" id="5188998at2"/>
<organism evidence="2 3">
    <name type="scientific">Corynebacterium urogenitale</name>
    <dbReference type="NCBI Taxonomy" id="2487892"/>
    <lineage>
        <taxon>Bacteria</taxon>
        <taxon>Bacillati</taxon>
        <taxon>Actinomycetota</taxon>
        <taxon>Actinomycetes</taxon>
        <taxon>Mycobacteriales</taxon>
        <taxon>Corynebacteriaceae</taxon>
        <taxon>Corynebacterium</taxon>
    </lineage>
</organism>
<dbReference type="KEGG" id="cuo:CUROG_05580"/>
<proteinExistence type="predicted"/>
<dbReference type="InterPro" id="IPR021449">
    <property type="entry name" value="DUF3099"/>
</dbReference>
<dbReference type="Proteomes" id="UP000326711">
    <property type="component" value="Chromosome"/>
</dbReference>
<keyword evidence="3" id="KW-1185">Reference proteome</keyword>
<accession>A0A5J6ZAW5</accession>
<evidence type="ECO:0000256" key="1">
    <source>
        <dbReference type="SAM" id="MobiDB-lite"/>
    </source>
</evidence>
<sequence>MPLESRFFHPRTTVGFMVAGKGRVPQRRSRLRRNSDVELITDARRSPLENWHSRRRLYAALQLARIPLLGLAGLLMWLTNNLWLSASVAMISLPLPWVAVLLANDAGDPDARTHKVYKPQAVREARAQQEALAAERHNQLSSRPFKQLDAAPDGSHTSHEQPQVIDLED</sequence>
<evidence type="ECO:0000313" key="3">
    <source>
        <dbReference type="Proteomes" id="UP000326711"/>
    </source>
</evidence>
<dbReference type="EMBL" id="CP045032">
    <property type="protein sequence ID" value="QFQ02479.1"/>
    <property type="molecule type" value="Genomic_DNA"/>
</dbReference>
<evidence type="ECO:0008006" key="4">
    <source>
        <dbReference type="Google" id="ProtNLM"/>
    </source>
</evidence>
<name>A0A5J6ZAW5_9CORY</name>
<gene>
    <name evidence="2" type="ORF">CUROG_05580</name>
</gene>
<feature type="compositionally biased region" description="Basic and acidic residues" evidence="1">
    <location>
        <begin position="129"/>
        <end position="138"/>
    </location>
</feature>
<feature type="region of interest" description="Disordered" evidence="1">
    <location>
        <begin position="129"/>
        <end position="169"/>
    </location>
</feature>
<dbReference type="AlphaFoldDB" id="A0A5J6ZAW5"/>
<evidence type="ECO:0000313" key="2">
    <source>
        <dbReference type="EMBL" id="QFQ02479.1"/>
    </source>
</evidence>
<protein>
    <recommendedName>
        <fullName evidence="4">DUF3099 domain-containing protein</fullName>
    </recommendedName>
</protein>